<feature type="region of interest" description="Disordered" evidence="1">
    <location>
        <begin position="226"/>
        <end position="252"/>
    </location>
</feature>
<feature type="region of interest" description="Disordered" evidence="1">
    <location>
        <begin position="1"/>
        <end position="104"/>
    </location>
</feature>
<dbReference type="AlphaFoldDB" id="A0A1B9GHZ5"/>
<dbReference type="OrthoDB" id="2590620at2759"/>
<dbReference type="EMBL" id="KV700144">
    <property type="protein sequence ID" value="OCF30638.1"/>
    <property type="molecule type" value="Genomic_DNA"/>
</dbReference>
<dbReference type="Proteomes" id="UP000092666">
    <property type="component" value="Unassembled WGS sequence"/>
</dbReference>
<name>A0A1B9GHZ5_9TREE</name>
<evidence type="ECO:0000313" key="2">
    <source>
        <dbReference type="EMBL" id="OCF30638.1"/>
    </source>
</evidence>
<protein>
    <submittedName>
        <fullName evidence="2">Uncharacterized protein</fullName>
    </submittedName>
</protein>
<organism evidence="2 3">
    <name type="scientific">Kwoniella heveanensis BCC8398</name>
    <dbReference type="NCBI Taxonomy" id="1296120"/>
    <lineage>
        <taxon>Eukaryota</taxon>
        <taxon>Fungi</taxon>
        <taxon>Dikarya</taxon>
        <taxon>Basidiomycota</taxon>
        <taxon>Agaricomycotina</taxon>
        <taxon>Tremellomycetes</taxon>
        <taxon>Tremellales</taxon>
        <taxon>Cryptococcaceae</taxon>
        <taxon>Kwoniella</taxon>
    </lineage>
</organism>
<proteinExistence type="predicted"/>
<feature type="compositionally biased region" description="Gly residues" evidence="1">
    <location>
        <begin position="233"/>
        <end position="245"/>
    </location>
</feature>
<evidence type="ECO:0000256" key="1">
    <source>
        <dbReference type="SAM" id="MobiDB-lite"/>
    </source>
</evidence>
<feature type="compositionally biased region" description="Low complexity" evidence="1">
    <location>
        <begin position="29"/>
        <end position="48"/>
    </location>
</feature>
<keyword evidence="3" id="KW-1185">Reference proteome</keyword>
<feature type="compositionally biased region" description="Low complexity" evidence="1">
    <location>
        <begin position="128"/>
        <end position="138"/>
    </location>
</feature>
<evidence type="ECO:0000313" key="3">
    <source>
        <dbReference type="Proteomes" id="UP000092666"/>
    </source>
</evidence>
<accession>A0A1B9GHZ5</accession>
<reference evidence="2 3" key="1">
    <citation type="submission" date="2013-07" db="EMBL/GenBank/DDBJ databases">
        <title>The Genome Sequence of Cryptococcus heveanensis BCC8398.</title>
        <authorList>
            <consortium name="The Broad Institute Genome Sequencing Platform"/>
            <person name="Cuomo C."/>
            <person name="Litvintseva A."/>
            <person name="Chen Y."/>
            <person name="Heitman J."/>
            <person name="Sun S."/>
            <person name="Springer D."/>
            <person name="Dromer F."/>
            <person name="Young S.K."/>
            <person name="Zeng Q."/>
            <person name="Gargeya S."/>
            <person name="Fitzgerald M."/>
            <person name="Abouelleil A."/>
            <person name="Alvarado L."/>
            <person name="Berlin A.M."/>
            <person name="Chapman S.B."/>
            <person name="Dewar J."/>
            <person name="Goldberg J."/>
            <person name="Griggs A."/>
            <person name="Gujja S."/>
            <person name="Hansen M."/>
            <person name="Howarth C."/>
            <person name="Imamovic A."/>
            <person name="Larimer J."/>
            <person name="McCowan C."/>
            <person name="Murphy C."/>
            <person name="Pearson M."/>
            <person name="Priest M."/>
            <person name="Roberts A."/>
            <person name="Saif S."/>
            <person name="Shea T."/>
            <person name="Sykes S."/>
            <person name="Wortman J."/>
            <person name="Nusbaum C."/>
            <person name="Birren B."/>
        </authorList>
    </citation>
    <scope>NUCLEOTIDE SEQUENCE [LARGE SCALE GENOMIC DNA]</scope>
    <source>
        <strain evidence="2 3">BCC8398</strain>
    </source>
</reference>
<feature type="region of interest" description="Disordered" evidence="1">
    <location>
        <begin position="128"/>
        <end position="158"/>
    </location>
</feature>
<reference evidence="3" key="2">
    <citation type="submission" date="2013-12" db="EMBL/GenBank/DDBJ databases">
        <title>Evolution of pathogenesis and genome organization in the Tremellales.</title>
        <authorList>
            <person name="Cuomo C."/>
            <person name="Litvintseva A."/>
            <person name="Heitman J."/>
            <person name="Chen Y."/>
            <person name="Sun S."/>
            <person name="Springer D."/>
            <person name="Dromer F."/>
            <person name="Young S."/>
            <person name="Zeng Q."/>
            <person name="Chapman S."/>
            <person name="Gujja S."/>
            <person name="Saif S."/>
            <person name="Birren B."/>
        </authorList>
    </citation>
    <scope>NUCLEOTIDE SEQUENCE [LARGE SCALE GENOMIC DNA]</scope>
    <source>
        <strain evidence="3">BCC8398</strain>
    </source>
</reference>
<sequence length="252" mass="25487">MGLLNRKSNEYSSSTENAPLTGHHQAYNAGASPTGTTTAAPVPGTATSNPYSNGNAVLEKERGGYGGIFHKNKHDHLTHTTGAGHNNGPLGGGGRAGGYDQAYESGNTGVGTGIGADTGMFGRHHDAAPAPVAGAGHVNTGPAPLHGVSSGATPSVKAAHKLERKGKMESTMGSLLCNSSLKHKSEAHLAQADHMRMQASELSEAERLEREAGMRRQRAVGLGADPVHAQGVTGHGPLGGAGVGHGHSAQVA</sequence>
<gene>
    <name evidence="2" type="ORF">I316_07686</name>
</gene>